<evidence type="ECO:0000313" key="3">
    <source>
        <dbReference type="Proteomes" id="UP001489004"/>
    </source>
</evidence>
<gene>
    <name evidence="2" type="ORF">WJX72_006676</name>
</gene>
<feature type="region of interest" description="Disordered" evidence="1">
    <location>
        <begin position="1"/>
        <end position="99"/>
    </location>
</feature>
<accession>A0AAW1PGW5</accession>
<feature type="compositionally biased region" description="Polar residues" evidence="1">
    <location>
        <begin position="15"/>
        <end position="27"/>
    </location>
</feature>
<organism evidence="2 3">
    <name type="scientific">[Myrmecia] bisecta</name>
    <dbReference type="NCBI Taxonomy" id="41462"/>
    <lineage>
        <taxon>Eukaryota</taxon>
        <taxon>Viridiplantae</taxon>
        <taxon>Chlorophyta</taxon>
        <taxon>core chlorophytes</taxon>
        <taxon>Trebouxiophyceae</taxon>
        <taxon>Trebouxiales</taxon>
        <taxon>Trebouxiaceae</taxon>
        <taxon>Myrmecia</taxon>
    </lineage>
</organism>
<sequence>MQRIKQLDSSFKEGNVSSLGQRSPSDQTRTKHPILLCQGPEGLSTMAPKDAYKAKPSSKSEMNKPKGGKAKEEKRAALKEKKAAKAGGPGGITLGSNKK</sequence>
<dbReference type="EMBL" id="JALJOR010000012">
    <property type="protein sequence ID" value="KAK9807706.1"/>
    <property type="molecule type" value="Genomic_DNA"/>
</dbReference>
<feature type="compositionally biased region" description="Basic and acidic residues" evidence="1">
    <location>
        <begin position="61"/>
        <end position="83"/>
    </location>
</feature>
<evidence type="ECO:0008006" key="4">
    <source>
        <dbReference type="Google" id="ProtNLM"/>
    </source>
</evidence>
<evidence type="ECO:0000256" key="1">
    <source>
        <dbReference type="SAM" id="MobiDB-lite"/>
    </source>
</evidence>
<keyword evidence="3" id="KW-1185">Reference proteome</keyword>
<dbReference type="Proteomes" id="UP001489004">
    <property type="component" value="Unassembled WGS sequence"/>
</dbReference>
<reference evidence="2 3" key="1">
    <citation type="journal article" date="2024" name="Nat. Commun.">
        <title>Phylogenomics reveals the evolutionary origins of lichenization in chlorophyte algae.</title>
        <authorList>
            <person name="Puginier C."/>
            <person name="Libourel C."/>
            <person name="Otte J."/>
            <person name="Skaloud P."/>
            <person name="Haon M."/>
            <person name="Grisel S."/>
            <person name="Petersen M."/>
            <person name="Berrin J.G."/>
            <person name="Delaux P.M."/>
            <person name="Dal Grande F."/>
            <person name="Keller J."/>
        </authorList>
    </citation>
    <scope>NUCLEOTIDE SEQUENCE [LARGE SCALE GENOMIC DNA]</scope>
    <source>
        <strain evidence="2 3">SAG 2043</strain>
    </source>
</reference>
<evidence type="ECO:0000313" key="2">
    <source>
        <dbReference type="EMBL" id="KAK9807706.1"/>
    </source>
</evidence>
<protein>
    <recommendedName>
        <fullName evidence="4">Translation machinery associated TMA7</fullName>
    </recommendedName>
</protein>
<name>A0AAW1PGW5_9CHLO</name>
<proteinExistence type="predicted"/>
<dbReference type="AlphaFoldDB" id="A0AAW1PGW5"/>
<comment type="caution">
    <text evidence="2">The sequence shown here is derived from an EMBL/GenBank/DDBJ whole genome shotgun (WGS) entry which is preliminary data.</text>
</comment>